<protein>
    <recommendedName>
        <fullName evidence="3">Anaphase-promoting complex subunit 4 WD40 domain-containing protein</fullName>
    </recommendedName>
</protein>
<evidence type="ECO:0008006" key="3">
    <source>
        <dbReference type="Google" id="ProtNLM"/>
    </source>
</evidence>
<dbReference type="EMBL" id="CP023778">
    <property type="protein sequence ID" value="ATL66546.1"/>
    <property type="molecule type" value="Genomic_DNA"/>
</dbReference>
<dbReference type="KEGG" id="ntp:CRH09_10345"/>
<gene>
    <name evidence="1" type="ORF">CRH09_10345</name>
</gene>
<proteinExistence type="predicted"/>
<sequence length="83" mass="9050">MAAYRRSLRTSAAYRPPGHLLTAAYSPDGHVLASAGDDRAIGFSLDDTDSAARRICAATRGALPPELWRHYVPELPYRPPCPD</sequence>
<name>A0A291RG27_9NOCA</name>
<evidence type="ECO:0000313" key="1">
    <source>
        <dbReference type="EMBL" id="ATL66546.1"/>
    </source>
</evidence>
<evidence type="ECO:0000313" key="2">
    <source>
        <dbReference type="Proteomes" id="UP000221961"/>
    </source>
</evidence>
<reference evidence="1 2" key="1">
    <citation type="submission" date="2017-10" db="EMBL/GenBank/DDBJ databases">
        <title>Comparative genomics between pathogenic Norcardia.</title>
        <authorList>
            <person name="Zeng L."/>
        </authorList>
    </citation>
    <scope>NUCLEOTIDE SEQUENCE [LARGE SCALE GENOMIC DNA]</scope>
    <source>
        <strain evidence="1 2">NC_YFY_NT001</strain>
    </source>
</reference>
<dbReference type="Proteomes" id="UP000221961">
    <property type="component" value="Chromosome"/>
</dbReference>
<organism evidence="1 2">
    <name type="scientific">Nocardia terpenica</name>
    <dbReference type="NCBI Taxonomy" id="455432"/>
    <lineage>
        <taxon>Bacteria</taxon>
        <taxon>Bacillati</taxon>
        <taxon>Actinomycetota</taxon>
        <taxon>Actinomycetes</taxon>
        <taxon>Mycobacteriales</taxon>
        <taxon>Nocardiaceae</taxon>
        <taxon>Nocardia</taxon>
    </lineage>
</organism>
<accession>A0A291RG27</accession>
<dbReference type="AlphaFoldDB" id="A0A291RG27"/>